<dbReference type="EMBL" id="ML994714">
    <property type="protein sequence ID" value="KAF2176144.1"/>
    <property type="molecule type" value="Genomic_DNA"/>
</dbReference>
<feature type="region of interest" description="Disordered" evidence="2">
    <location>
        <begin position="1"/>
        <end position="20"/>
    </location>
</feature>
<evidence type="ECO:0000313" key="4">
    <source>
        <dbReference type="Proteomes" id="UP000800200"/>
    </source>
</evidence>
<proteinExistence type="predicted"/>
<keyword evidence="4" id="KW-1185">Reference proteome</keyword>
<dbReference type="OrthoDB" id="3795413at2759"/>
<evidence type="ECO:0000256" key="1">
    <source>
        <dbReference type="SAM" id="Coils"/>
    </source>
</evidence>
<evidence type="ECO:0000313" key="3">
    <source>
        <dbReference type="EMBL" id="KAF2176144.1"/>
    </source>
</evidence>
<keyword evidence="1" id="KW-0175">Coiled coil</keyword>
<protein>
    <submittedName>
        <fullName evidence="3">Uncharacterized protein</fullName>
    </submittedName>
</protein>
<reference evidence="3" key="1">
    <citation type="journal article" date="2020" name="Stud. Mycol.">
        <title>101 Dothideomycetes genomes: a test case for predicting lifestyles and emergence of pathogens.</title>
        <authorList>
            <person name="Haridas S."/>
            <person name="Albert R."/>
            <person name="Binder M."/>
            <person name="Bloem J."/>
            <person name="Labutti K."/>
            <person name="Salamov A."/>
            <person name="Andreopoulos B."/>
            <person name="Baker S."/>
            <person name="Barry K."/>
            <person name="Bills G."/>
            <person name="Bluhm B."/>
            <person name="Cannon C."/>
            <person name="Castanera R."/>
            <person name="Culley D."/>
            <person name="Daum C."/>
            <person name="Ezra D."/>
            <person name="Gonzalez J."/>
            <person name="Henrissat B."/>
            <person name="Kuo A."/>
            <person name="Liang C."/>
            <person name="Lipzen A."/>
            <person name="Lutzoni F."/>
            <person name="Magnuson J."/>
            <person name="Mondo S."/>
            <person name="Nolan M."/>
            <person name="Ohm R."/>
            <person name="Pangilinan J."/>
            <person name="Park H.-J."/>
            <person name="Ramirez L."/>
            <person name="Alfaro M."/>
            <person name="Sun H."/>
            <person name="Tritt A."/>
            <person name="Yoshinaga Y."/>
            <person name="Zwiers L.-H."/>
            <person name="Turgeon B."/>
            <person name="Goodwin S."/>
            <person name="Spatafora J."/>
            <person name="Crous P."/>
            <person name="Grigoriev I."/>
        </authorList>
    </citation>
    <scope>NUCLEOTIDE SEQUENCE</scope>
    <source>
        <strain evidence="3">CBS 207.26</strain>
    </source>
</reference>
<name>A0A6A6D9D7_9PEZI</name>
<accession>A0A6A6D9D7</accession>
<evidence type="ECO:0000256" key="2">
    <source>
        <dbReference type="SAM" id="MobiDB-lite"/>
    </source>
</evidence>
<dbReference type="Proteomes" id="UP000800200">
    <property type="component" value="Unassembled WGS sequence"/>
</dbReference>
<sequence>MNAPTPRSRGHDRETRKAKQCRNDAACGEGCAHAAWSPSPTREHGEWVLTSIRRWQQKKMKLLVDCKGLDREVAALNEQINAMTQMRDSLTHKRETLQSQAERMQYIKIDPESDKYGRLSCLKLCSELPSRLPPELKDMIYDLLIGKDEVEWVTDPHYEPPSEDLFEEMTRISSYFEPRLGKQAHHGCSRLPYGHWWHTEYVGDAFGKELAEHYYRTRLFKFPCGELGLLPRFLTTDVWGKGVTPGDHVQRLLLKIDKSSMEDADSKQSLAQRIEQVQLVGNKKAEILFEIECPEILRTDFGFLVNVLDLIAPVIYRLRDAGYSLLKFTYHRNWSAQYDITGLFDVSAEEWQDRMENKWKKGLRENERDGGEEYQ</sequence>
<dbReference type="AlphaFoldDB" id="A0A6A6D9D7"/>
<feature type="coiled-coil region" evidence="1">
    <location>
        <begin position="66"/>
        <end position="93"/>
    </location>
</feature>
<organism evidence="3 4">
    <name type="scientific">Zopfia rhizophila CBS 207.26</name>
    <dbReference type="NCBI Taxonomy" id="1314779"/>
    <lineage>
        <taxon>Eukaryota</taxon>
        <taxon>Fungi</taxon>
        <taxon>Dikarya</taxon>
        <taxon>Ascomycota</taxon>
        <taxon>Pezizomycotina</taxon>
        <taxon>Dothideomycetes</taxon>
        <taxon>Dothideomycetes incertae sedis</taxon>
        <taxon>Zopfiaceae</taxon>
        <taxon>Zopfia</taxon>
    </lineage>
</organism>
<gene>
    <name evidence="3" type="ORF">K469DRAFT_700386</name>
</gene>